<dbReference type="GO" id="GO:0000272">
    <property type="term" value="P:polysaccharide catabolic process"/>
    <property type="evidence" value="ECO:0007669"/>
    <property type="project" value="TreeGrafter"/>
</dbReference>
<keyword evidence="4" id="KW-1185">Reference proteome</keyword>
<accession>A0AAD9L866</accession>
<sequence>NNMDEHWIVIIDTMMNLDMMYEATRLTSDNRYADAATVQAEKAMHTHIRPDGTTYHVVNVDQKTGKYLQRMTAQGYSDESCWSRGQAWGVYGYAQCALRTGRQDFLDTSRRLADTFLSLLGPEGVPAWWVCVRRLEPKLMCRDFKAPKPCPFDASAGIIAARGMQMLYQLLKSQDPKAAEEYLARANKLVEDILRECLSPAATLTDGKVDWGKDGWETLLMHSTIAGYEKATRRFMDHGLVYADYYLIEFSNEAIKIDAERAGAKVNGAVLNGVPNGAAH</sequence>
<dbReference type="Proteomes" id="UP001182556">
    <property type="component" value="Unassembled WGS sequence"/>
</dbReference>
<dbReference type="SUPFAM" id="SSF48208">
    <property type="entry name" value="Six-hairpin glycosidases"/>
    <property type="match status" value="1"/>
</dbReference>
<dbReference type="PANTHER" id="PTHR36845">
    <property type="entry name" value="HYDROLASE, PUTATIVE (AFU_ORTHOLOGUE AFUA_7G05090)-RELATED"/>
    <property type="match status" value="1"/>
</dbReference>
<evidence type="ECO:0000313" key="3">
    <source>
        <dbReference type="EMBL" id="KAK1926886.1"/>
    </source>
</evidence>
<evidence type="ECO:0000256" key="2">
    <source>
        <dbReference type="ARBA" id="ARBA00038358"/>
    </source>
</evidence>
<keyword evidence="3" id="KW-0326">Glycosidase</keyword>
<dbReference type="InterPro" id="IPR012341">
    <property type="entry name" value="6hp_glycosidase-like_sf"/>
</dbReference>
<comment type="caution">
    <text evidence="3">The sequence shown here is derived from an EMBL/GenBank/DDBJ whole genome shotgun (WGS) entry which is preliminary data.</text>
</comment>
<proteinExistence type="inferred from homology"/>
<feature type="non-terminal residue" evidence="3">
    <location>
        <position position="280"/>
    </location>
</feature>
<dbReference type="InterPro" id="IPR008928">
    <property type="entry name" value="6-hairpin_glycosidase_sf"/>
</dbReference>
<keyword evidence="1" id="KW-0378">Hydrolase</keyword>
<dbReference type="EMBL" id="JAODAN010000001">
    <property type="protein sequence ID" value="KAK1926886.1"/>
    <property type="molecule type" value="Genomic_DNA"/>
</dbReference>
<name>A0AAD9L866_PAPLA</name>
<reference evidence="3" key="1">
    <citation type="submission" date="2023-02" db="EMBL/GenBank/DDBJ databases">
        <title>Identification and recombinant expression of a fungal hydrolase from Papiliotrema laurentii that hydrolyzes apple cutin and clears colloidal polyester polyurethane.</title>
        <authorList>
            <consortium name="DOE Joint Genome Institute"/>
            <person name="Roman V.A."/>
            <person name="Bojanowski C."/>
            <person name="Crable B.R."/>
            <person name="Wagner D.N."/>
            <person name="Hung C.S."/>
            <person name="Nadeau L.J."/>
            <person name="Schratz L."/>
            <person name="Haridas S."/>
            <person name="Pangilinan J."/>
            <person name="Lipzen A."/>
            <person name="Na H."/>
            <person name="Yan M."/>
            <person name="Ng V."/>
            <person name="Grigoriev I.V."/>
            <person name="Spatafora J.W."/>
            <person name="Barlow D."/>
            <person name="Biffinger J."/>
            <person name="Kelley-Loughnane N."/>
            <person name="Varaljay V.A."/>
            <person name="Crookes-Goodson W.J."/>
        </authorList>
    </citation>
    <scope>NUCLEOTIDE SEQUENCE</scope>
    <source>
        <strain evidence="3">5307AH</strain>
    </source>
</reference>
<dbReference type="GO" id="GO:0052757">
    <property type="term" value="F:chondroitin hydrolase activity"/>
    <property type="evidence" value="ECO:0007669"/>
    <property type="project" value="TreeGrafter"/>
</dbReference>
<gene>
    <name evidence="3" type="ORF">DB88DRAFT_434980</name>
</gene>
<dbReference type="PANTHER" id="PTHR36845:SF1">
    <property type="entry name" value="HYDROLASE, PUTATIVE (AFU_ORTHOLOGUE AFUA_7G05090)-RELATED"/>
    <property type="match status" value="1"/>
</dbReference>
<dbReference type="InterPro" id="IPR052369">
    <property type="entry name" value="UG_Glycosaminoglycan_Hydrolase"/>
</dbReference>
<comment type="similarity">
    <text evidence="2">Belongs to the glycosyl hydrolase 88 family.</text>
</comment>
<protein>
    <submittedName>
        <fullName evidence="3">Six-hairpin glycosidase-like protein</fullName>
    </submittedName>
</protein>
<dbReference type="AlphaFoldDB" id="A0AAD9L866"/>
<evidence type="ECO:0000313" key="4">
    <source>
        <dbReference type="Proteomes" id="UP001182556"/>
    </source>
</evidence>
<evidence type="ECO:0000256" key="1">
    <source>
        <dbReference type="ARBA" id="ARBA00022801"/>
    </source>
</evidence>
<organism evidence="3 4">
    <name type="scientific">Papiliotrema laurentii</name>
    <name type="common">Cryptococcus laurentii</name>
    <dbReference type="NCBI Taxonomy" id="5418"/>
    <lineage>
        <taxon>Eukaryota</taxon>
        <taxon>Fungi</taxon>
        <taxon>Dikarya</taxon>
        <taxon>Basidiomycota</taxon>
        <taxon>Agaricomycotina</taxon>
        <taxon>Tremellomycetes</taxon>
        <taxon>Tremellales</taxon>
        <taxon>Rhynchogastremaceae</taxon>
        <taxon>Papiliotrema</taxon>
    </lineage>
</organism>
<dbReference type="Gene3D" id="1.50.10.10">
    <property type="match status" value="1"/>
</dbReference>